<dbReference type="AlphaFoldDB" id="A0A812D9I5"/>
<evidence type="ECO:0000313" key="2">
    <source>
        <dbReference type="EMBL" id="CAE1293705.1"/>
    </source>
</evidence>
<feature type="transmembrane region" description="Helical" evidence="1">
    <location>
        <begin position="198"/>
        <end position="218"/>
    </location>
</feature>
<organism evidence="2 3">
    <name type="scientific">Acanthosepion pharaonis</name>
    <name type="common">Pharaoh cuttlefish</name>
    <name type="synonym">Sepia pharaonis</name>
    <dbReference type="NCBI Taxonomy" id="158019"/>
    <lineage>
        <taxon>Eukaryota</taxon>
        <taxon>Metazoa</taxon>
        <taxon>Spiralia</taxon>
        <taxon>Lophotrochozoa</taxon>
        <taxon>Mollusca</taxon>
        <taxon>Cephalopoda</taxon>
        <taxon>Coleoidea</taxon>
        <taxon>Decapodiformes</taxon>
        <taxon>Sepiida</taxon>
        <taxon>Sepiina</taxon>
        <taxon>Sepiidae</taxon>
        <taxon>Acanthosepion</taxon>
    </lineage>
</organism>
<keyword evidence="3" id="KW-1185">Reference proteome</keyword>
<dbReference type="EMBL" id="CAHIKZ030002911">
    <property type="protein sequence ID" value="CAE1293705.1"/>
    <property type="molecule type" value="Genomic_DNA"/>
</dbReference>
<sequence>MTQLIPLLFHQFSSRYYPLFFKRPSPAVQPPSLHSPSTISVSVLGGTTRLASLLTPASRNGLNSHPLATFQRLHLVDTAMMTATTTAMLQTTMASHRPVRQSRPETRLHNARPLSLASYVLFFFASTDIFISLPFSLRTPAFIHHSLFPTFLTLYPHLRFSFSLSLLSPAFHFIKPIIIIIITIAITSSHLLSLSPCFSSHFLQYTYPFLYILTPSLFKNYKGFSHILP</sequence>
<comment type="caution">
    <text evidence="2">The sequence shown here is derived from an EMBL/GenBank/DDBJ whole genome shotgun (WGS) entry which is preliminary data.</text>
</comment>
<feature type="transmembrane region" description="Helical" evidence="1">
    <location>
        <begin position="116"/>
        <end position="135"/>
    </location>
</feature>
<evidence type="ECO:0000256" key="1">
    <source>
        <dbReference type="SAM" id="Phobius"/>
    </source>
</evidence>
<keyword evidence="1" id="KW-1133">Transmembrane helix</keyword>
<feature type="transmembrane region" description="Helical" evidence="1">
    <location>
        <begin position="170"/>
        <end position="192"/>
    </location>
</feature>
<evidence type="ECO:0000313" key="3">
    <source>
        <dbReference type="Proteomes" id="UP000597762"/>
    </source>
</evidence>
<name>A0A812D9I5_ACAPH</name>
<keyword evidence="1" id="KW-0472">Membrane</keyword>
<dbReference type="Proteomes" id="UP000597762">
    <property type="component" value="Unassembled WGS sequence"/>
</dbReference>
<reference evidence="2" key="1">
    <citation type="submission" date="2021-01" db="EMBL/GenBank/DDBJ databases">
        <authorList>
            <person name="Li R."/>
            <person name="Bekaert M."/>
        </authorList>
    </citation>
    <scope>NUCLEOTIDE SEQUENCE</scope>
    <source>
        <strain evidence="2">Farmed</strain>
    </source>
</reference>
<keyword evidence="1" id="KW-0812">Transmembrane</keyword>
<protein>
    <submittedName>
        <fullName evidence="2">Uncharacterized protein</fullName>
    </submittedName>
</protein>
<gene>
    <name evidence="2" type="ORF">SPHA_49966</name>
</gene>
<accession>A0A812D9I5</accession>
<proteinExistence type="predicted"/>